<dbReference type="EMBL" id="ACGK02000001">
    <property type="protein sequence ID" value="EGF23482.1"/>
    <property type="molecule type" value="Genomic_DNA"/>
</dbReference>
<dbReference type="GO" id="GO:0006487">
    <property type="term" value="P:protein N-linked glycosylation"/>
    <property type="evidence" value="ECO:0007669"/>
    <property type="project" value="TreeGrafter"/>
</dbReference>
<dbReference type="RefSeq" id="WP_006302579.1">
    <property type="nucleotide sequence ID" value="NZ_ACGK02000001.1"/>
</dbReference>
<dbReference type="GO" id="GO:0006047">
    <property type="term" value="P:UDP-N-acetylglucosamine metabolic process"/>
    <property type="evidence" value="ECO:0007669"/>
    <property type="project" value="TreeGrafter"/>
</dbReference>
<gene>
    <name evidence="3" type="ORF">HMPREF0091_10429</name>
</gene>
<dbReference type="GeneID" id="93210044"/>
<protein>
    <submittedName>
        <fullName evidence="3">SIS domain protein</fullName>
    </submittedName>
</protein>
<evidence type="ECO:0000259" key="2">
    <source>
        <dbReference type="PROSITE" id="PS51464"/>
    </source>
</evidence>
<dbReference type="PROSITE" id="PS51464">
    <property type="entry name" value="SIS"/>
    <property type="match status" value="1"/>
</dbReference>
<evidence type="ECO:0000256" key="1">
    <source>
        <dbReference type="ARBA" id="ARBA00022737"/>
    </source>
</evidence>
<dbReference type="Gene3D" id="3.40.50.10490">
    <property type="entry name" value="Glucose-6-phosphate isomerase like protein, domain 1"/>
    <property type="match status" value="2"/>
</dbReference>
<dbReference type="GO" id="GO:0006002">
    <property type="term" value="P:fructose 6-phosphate metabolic process"/>
    <property type="evidence" value="ECO:0007669"/>
    <property type="project" value="TreeGrafter"/>
</dbReference>
<evidence type="ECO:0000313" key="3">
    <source>
        <dbReference type="EMBL" id="EGF23482.1"/>
    </source>
</evidence>
<reference evidence="3 4" key="1">
    <citation type="submission" date="2011-02" db="EMBL/GenBank/DDBJ databases">
        <authorList>
            <person name="Muzny D."/>
            <person name="Qin X."/>
            <person name="Buhay C."/>
            <person name="Dugan-Rocha S."/>
            <person name="Ding Y."/>
            <person name="Chen G."/>
            <person name="Hawes A."/>
            <person name="Holder M."/>
            <person name="Jhangiani S."/>
            <person name="Johnson A."/>
            <person name="Khan Z."/>
            <person name="Li Z."/>
            <person name="Liu W."/>
            <person name="Liu X."/>
            <person name="Perez L."/>
            <person name="Shen H."/>
            <person name="Wang Q."/>
            <person name="Watt J."/>
            <person name="Xi L."/>
            <person name="Xin Y."/>
            <person name="Zhou J."/>
            <person name="Deng J."/>
            <person name="Jiang H."/>
            <person name="Liu Y."/>
            <person name="Qu J."/>
            <person name="Song X.-Z."/>
            <person name="Zhang L."/>
            <person name="Villasana D."/>
            <person name="Johnson A."/>
            <person name="Liu J."/>
            <person name="Liyanage D."/>
            <person name="Lorensuhewa L."/>
            <person name="Robinson T."/>
            <person name="Song A."/>
            <person name="Song B.-B."/>
            <person name="Dinh H."/>
            <person name="Thornton R."/>
            <person name="Coyle M."/>
            <person name="Francisco L."/>
            <person name="Jackson L."/>
            <person name="Javaid M."/>
            <person name="Korchina V."/>
            <person name="Kovar C."/>
            <person name="Mata R."/>
            <person name="Mathew T."/>
            <person name="Ngo R."/>
            <person name="Nguyen L."/>
            <person name="Nguyen N."/>
            <person name="Okwuonu G."/>
            <person name="Ongeri F."/>
            <person name="Pham C."/>
            <person name="Simmons D."/>
            <person name="Wilczek-Boney K."/>
            <person name="Hale W."/>
            <person name="Jakkamsetti A."/>
            <person name="Pham P."/>
            <person name="Ruth R."/>
            <person name="San Lucas F."/>
            <person name="Warren J."/>
            <person name="Zhang J."/>
            <person name="Zhao Z."/>
            <person name="Zhou C."/>
            <person name="Zhu D."/>
            <person name="Lee S."/>
            <person name="Bess C."/>
            <person name="Blankenburg K."/>
            <person name="Forbes L."/>
            <person name="Fu Q."/>
            <person name="Gubbala S."/>
            <person name="Hirani K."/>
            <person name="Jayaseelan J.C."/>
            <person name="Lara F."/>
            <person name="Munidasa M."/>
            <person name="Palculict T."/>
            <person name="Patil S."/>
            <person name="Pu L.-L."/>
            <person name="Saada N."/>
            <person name="Tang L."/>
            <person name="Weissenberger G."/>
            <person name="Zhu Y."/>
            <person name="Hemphill L."/>
            <person name="Shang Y."/>
            <person name="Youmans B."/>
            <person name="Ayvaz T."/>
            <person name="Ross M."/>
            <person name="Santibanez J."/>
            <person name="Aqrawi P."/>
            <person name="Gross S."/>
            <person name="Joshi V."/>
            <person name="Fowler G."/>
            <person name="Nazareth L."/>
            <person name="Reid J."/>
            <person name="Worley K."/>
            <person name="Petrosino J."/>
            <person name="Highlander S."/>
            <person name="Gibbs R."/>
        </authorList>
    </citation>
    <scope>NUCLEOTIDE SEQUENCE [LARGE SCALE GENOMIC DNA]</scope>
    <source>
        <strain evidence="3 4">DSM 15829</strain>
    </source>
</reference>
<dbReference type="CDD" id="cd05008">
    <property type="entry name" value="SIS_GlmS_GlmD_1"/>
    <property type="match status" value="1"/>
</dbReference>
<name>F1T438_9ACTN</name>
<dbReference type="InterPro" id="IPR046348">
    <property type="entry name" value="SIS_dom_sf"/>
</dbReference>
<comment type="caution">
    <text evidence="3">The sequence shown here is derived from an EMBL/GenBank/DDBJ whole genome shotgun (WGS) entry which is preliminary data.</text>
</comment>
<organism evidence="3 4">
    <name type="scientific">Fannyhessea vaginae DSM 15829</name>
    <dbReference type="NCBI Taxonomy" id="525256"/>
    <lineage>
        <taxon>Bacteria</taxon>
        <taxon>Bacillati</taxon>
        <taxon>Actinomycetota</taxon>
        <taxon>Coriobacteriia</taxon>
        <taxon>Coriobacteriales</taxon>
        <taxon>Atopobiaceae</taxon>
        <taxon>Fannyhessea</taxon>
    </lineage>
</organism>
<dbReference type="PANTHER" id="PTHR10937">
    <property type="entry name" value="GLUCOSAMINE--FRUCTOSE-6-PHOSPHATE AMINOTRANSFERASE, ISOMERIZING"/>
    <property type="match status" value="1"/>
</dbReference>
<proteinExistence type="predicted"/>
<dbReference type="InterPro" id="IPR001347">
    <property type="entry name" value="SIS_dom"/>
</dbReference>
<feature type="domain" description="SIS" evidence="2">
    <location>
        <begin position="28"/>
        <end position="170"/>
    </location>
</feature>
<dbReference type="OrthoDB" id="9761808at2"/>
<accession>F1T438</accession>
<dbReference type="Proteomes" id="UP000005947">
    <property type="component" value="Unassembled WGS sequence"/>
</dbReference>
<dbReference type="SUPFAM" id="SSF53697">
    <property type="entry name" value="SIS domain"/>
    <property type="match status" value="1"/>
</dbReference>
<evidence type="ECO:0000313" key="4">
    <source>
        <dbReference type="Proteomes" id="UP000005947"/>
    </source>
</evidence>
<dbReference type="GO" id="GO:0097367">
    <property type="term" value="F:carbohydrate derivative binding"/>
    <property type="evidence" value="ECO:0007669"/>
    <property type="project" value="InterPro"/>
</dbReference>
<keyword evidence="1" id="KW-0677">Repeat</keyword>
<sequence>MKLVDCIDRIPTCLSSILSVYENPETLCEELFEQCYKKMHIIGSGTSYNAGLVAQYFLTEQACIPCDVFLPNEFKHNFNYYNFSADDLFIFVSQGGSTKLVYENLLLAKQKGYTTLALTENMDGPIATSADYCIDMYTGHEEFIYRTIGYSCTSLILCMLGLNLSYSDKAHIQPYFADAHAVISNLDRIKRLASDWFELNGARFLANSKFVVIGDGILYPLSKEINLKFLEMIPKVSSSYELEEVIHGPQNSFDNDTCFFILSSGQDTDKVGKISKFIATEISNNVVIIGPSTTPSVELNCCDKFFYFLEVACFAQYIAYWFAELNKRDLTQPIYSNINSYISKTL</sequence>
<dbReference type="Pfam" id="PF01380">
    <property type="entry name" value="SIS"/>
    <property type="match status" value="1"/>
</dbReference>
<dbReference type="eggNOG" id="COG0449">
    <property type="taxonomic scope" value="Bacteria"/>
</dbReference>
<dbReference type="PANTHER" id="PTHR10937:SF17">
    <property type="entry name" value="GLUCOSAMINE-FRUCTOSE-6-PHOSPHATE AMINOTRANSFERASE"/>
    <property type="match status" value="1"/>
</dbReference>
<keyword evidence="4" id="KW-1185">Reference proteome</keyword>
<dbReference type="GO" id="GO:0004360">
    <property type="term" value="F:glutamine-fructose-6-phosphate transaminase (isomerizing) activity"/>
    <property type="evidence" value="ECO:0007669"/>
    <property type="project" value="TreeGrafter"/>
</dbReference>
<dbReference type="InterPro" id="IPR035466">
    <property type="entry name" value="GlmS/AgaS_SIS"/>
</dbReference>
<dbReference type="AlphaFoldDB" id="F1T438"/>